<proteinExistence type="predicted"/>
<reference evidence="2" key="1">
    <citation type="submission" date="2020-06" db="EMBL/GenBank/DDBJ databases">
        <title>Draft genome of Bugula neritina, a colonial animal packing powerful symbionts and potential medicines.</title>
        <authorList>
            <person name="Rayko M."/>
        </authorList>
    </citation>
    <scope>NUCLEOTIDE SEQUENCE [LARGE SCALE GENOMIC DNA]</scope>
    <source>
        <strain evidence="2">Kwan_BN1</strain>
    </source>
</reference>
<dbReference type="PANTHER" id="PTHR46885">
    <property type="entry name" value="PROTEIN ANKUB1"/>
    <property type="match status" value="1"/>
</dbReference>
<dbReference type="OrthoDB" id="8856820at2759"/>
<dbReference type="EMBL" id="VXIV02001455">
    <property type="protein sequence ID" value="KAF6033106.1"/>
    <property type="molecule type" value="Genomic_DNA"/>
</dbReference>
<keyword evidence="3" id="KW-1185">Reference proteome</keyword>
<evidence type="ECO:0000313" key="2">
    <source>
        <dbReference type="EMBL" id="KAF6033106.1"/>
    </source>
</evidence>
<dbReference type="Proteomes" id="UP000593567">
    <property type="component" value="Unassembled WGS sequence"/>
</dbReference>
<dbReference type="InterPro" id="IPR042788">
    <property type="entry name" value="ANKUB1"/>
</dbReference>
<feature type="compositionally biased region" description="Basic and acidic residues" evidence="1">
    <location>
        <begin position="285"/>
        <end position="321"/>
    </location>
</feature>
<organism evidence="2 3">
    <name type="scientific">Bugula neritina</name>
    <name type="common">Brown bryozoan</name>
    <name type="synonym">Sertularia neritina</name>
    <dbReference type="NCBI Taxonomy" id="10212"/>
    <lineage>
        <taxon>Eukaryota</taxon>
        <taxon>Metazoa</taxon>
        <taxon>Spiralia</taxon>
        <taxon>Lophotrochozoa</taxon>
        <taxon>Bryozoa</taxon>
        <taxon>Gymnolaemata</taxon>
        <taxon>Cheilostomatida</taxon>
        <taxon>Flustrina</taxon>
        <taxon>Buguloidea</taxon>
        <taxon>Bugulidae</taxon>
        <taxon>Bugula</taxon>
    </lineage>
</organism>
<evidence type="ECO:0000256" key="1">
    <source>
        <dbReference type="SAM" id="MobiDB-lite"/>
    </source>
</evidence>
<feature type="compositionally biased region" description="Polar residues" evidence="1">
    <location>
        <begin position="237"/>
        <end position="250"/>
    </location>
</feature>
<feature type="region of interest" description="Disordered" evidence="1">
    <location>
        <begin position="179"/>
        <end position="199"/>
    </location>
</feature>
<feature type="region of interest" description="Disordered" evidence="1">
    <location>
        <begin position="211"/>
        <end position="321"/>
    </location>
</feature>
<comment type="caution">
    <text evidence="2">The sequence shown here is derived from an EMBL/GenBank/DDBJ whole genome shotgun (WGS) entry which is preliminary data.</text>
</comment>
<evidence type="ECO:0000313" key="3">
    <source>
        <dbReference type="Proteomes" id="UP000593567"/>
    </source>
</evidence>
<feature type="compositionally biased region" description="Polar residues" evidence="1">
    <location>
        <begin position="260"/>
        <end position="280"/>
    </location>
</feature>
<protein>
    <submittedName>
        <fullName evidence="2">ANKUB1</fullName>
    </submittedName>
</protein>
<accession>A0A7J7K6A9</accession>
<name>A0A7J7K6A9_BUGNE</name>
<dbReference type="PANTHER" id="PTHR46885:SF1">
    <property type="entry name" value="PROTEIN ANKUB1"/>
    <property type="match status" value="1"/>
</dbReference>
<gene>
    <name evidence="2" type="ORF">EB796_008596</name>
</gene>
<dbReference type="AlphaFoldDB" id="A0A7J7K6A9"/>
<sequence>MRALVNYNITAITCKNAFDKTPFQVALMGKQRATAGFLLGKQWSRIQYGPVSDGISLPLNIYAKLKNWCERAKDRHYHNHGPAKSTLKRRPYITMSGPLVGIGVLVDGYSQSRMNGRSTPTQEKSPDRSFMILPSDRLHVPPKQYFKSINNPPVKQAKAEPKLLDFHKEVSKDLPCIAKASKGANNKPDNTITEEDDSHYHMSAVRLANQVEESQDRARTTTSANSTAVGEKLVSIDTGNDAKSQTGGNKQNKRKVPNPVESQKLPQISDNRQSRASNVGPTGAKGKENEGHYIETGKKEENKEPDKNKAKTKSKTEEKKERMVISAMKKAKIKTVEYSIPLPLINTENTSRPYLQHCKSKENDPALSTLTLYEKHRGLKSRDYAIKCLSIASNFKEKPWLQQVRLAMDLTSQEVKKRVSTGSFKS</sequence>